<dbReference type="InterPro" id="IPR001610">
    <property type="entry name" value="PAC"/>
</dbReference>
<dbReference type="PANTHER" id="PTHR43304">
    <property type="entry name" value="PHYTOCHROME-LIKE PROTEIN CPH1"/>
    <property type="match status" value="1"/>
</dbReference>
<evidence type="ECO:0000259" key="10">
    <source>
        <dbReference type="PROSITE" id="PS50110"/>
    </source>
</evidence>
<feature type="modified residue" description="4-aspartylphosphate" evidence="6">
    <location>
        <position position="1092"/>
    </location>
</feature>
<dbReference type="CDD" id="cd00082">
    <property type="entry name" value="HisKA"/>
    <property type="match status" value="1"/>
</dbReference>
<dbReference type="EC" id="2.7.13.3" evidence="2"/>
<dbReference type="Gene3D" id="3.40.190.10">
    <property type="entry name" value="Periplasmic binding protein-like II"/>
    <property type="match status" value="2"/>
</dbReference>
<dbReference type="InterPro" id="IPR000700">
    <property type="entry name" value="PAS-assoc_C"/>
</dbReference>
<dbReference type="Gene3D" id="3.30.565.10">
    <property type="entry name" value="Histidine kinase-like ATPase, C-terminal domain"/>
    <property type="match status" value="1"/>
</dbReference>
<dbReference type="InterPro" id="IPR013655">
    <property type="entry name" value="PAS_fold_3"/>
</dbReference>
<dbReference type="OrthoDB" id="5287183at2"/>
<dbReference type="InterPro" id="IPR003661">
    <property type="entry name" value="HisK_dim/P_dom"/>
</dbReference>
<dbReference type="Gene3D" id="1.10.287.130">
    <property type="match status" value="1"/>
</dbReference>
<dbReference type="Pfam" id="PF13185">
    <property type="entry name" value="GAF_2"/>
    <property type="match status" value="1"/>
</dbReference>
<keyword evidence="7" id="KW-0472">Membrane</keyword>
<protein>
    <recommendedName>
        <fullName evidence="2">histidine kinase</fullName>
        <ecNumber evidence="2">2.7.13.3</ecNumber>
    </recommendedName>
</protein>
<dbReference type="PANTHER" id="PTHR43304:SF1">
    <property type="entry name" value="PAC DOMAIN-CONTAINING PROTEIN"/>
    <property type="match status" value="1"/>
</dbReference>
<dbReference type="InterPro" id="IPR005467">
    <property type="entry name" value="His_kinase_dom"/>
</dbReference>
<keyword evidence="14" id="KW-1185">Reference proteome</keyword>
<dbReference type="Gene3D" id="3.40.50.2300">
    <property type="match status" value="1"/>
</dbReference>
<dbReference type="Gene3D" id="3.30.450.40">
    <property type="match status" value="1"/>
</dbReference>
<dbReference type="SMART" id="SM00091">
    <property type="entry name" value="PAS"/>
    <property type="match status" value="2"/>
</dbReference>
<keyword evidence="3 6" id="KW-0597">Phosphoprotein</keyword>
<dbReference type="SMART" id="SM00387">
    <property type="entry name" value="HATPase_c"/>
    <property type="match status" value="1"/>
</dbReference>
<dbReference type="Gene3D" id="3.30.450.20">
    <property type="entry name" value="PAS domain"/>
    <property type="match status" value="2"/>
</dbReference>
<dbReference type="NCBIfam" id="TIGR00229">
    <property type="entry name" value="sensory_box"/>
    <property type="match status" value="2"/>
</dbReference>
<evidence type="ECO:0000256" key="7">
    <source>
        <dbReference type="SAM" id="Phobius"/>
    </source>
</evidence>
<gene>
    <name evidence="13" type="ORF">Ga0123462_1771</name>
</gene>
<feature type="domain" description="Response regulatory" evidence="10">
    <location>
        <begin position="1041"/>
        <end position="1157"/>
    </location>
</feature>
<dbReference type="InterPro" id="IPR036097">
    <property type="entry name" value="HisK_dim/P_sf"/>
</dbReference>
<dbReference type="SMART" id="SM00086">
    <property type="entry name" value="PAC"/>
    <property type="match status" value="2"/>
</dbReference>
<dbReference type="Pfam" id="PF00072">
    <property type="entry name" value="Response_reg"/>
    <property type="match status" value="1"/>
</dbReference>
<feature type="chain" id="PRO_5014700774" description="histidine kinase" evidence="8">
    <location>
        <begin position="30"/>
        <end position="1163"/>
    </location>
</feature>
<evidence type="ECO:0000256" key="4">
    <source>
        <dbReference type="ARBA" id="ARBA00022679"/>
    </source>
</evidence>
<dbReference type="InterPro" id="IPR052162">
    <property type="entry name" value="Sensor_kinase/Photoreceptor"/>
</dbReference>
<evidence type="ECO:0000256" key="1">
    <source>
        <dbReference type="ARBA" id="ARBA00000085"/>
    </source>
</evidence>
<evidence type="ECO:0000256" key="8">
    <source>
        <dbReference type="SAM" id="SignalP"/>
    </source>
</evidence>
<evidence type="ECO:0000313" key="13">
    <source>
        <dbReference type="EMBL" id="ATX82618.1"/>
    </source>
</evidence>
<dbReference type="InterPro" id="IPR036890">
    <property type="entry name" value="HATPase_C_sf"/>
</dbReference>
<keyword evidence="7" id="KW-1133">Transmembrane helix</keyword>
<accession>A0A2K8L5M8</accession>
<dbReference type="PROSITE" id="PS50112">
    <property type="entry name" value="PAS"/>
    <property type="match status" value="2"/>
</dbReference>
<keyword evidence="5" id="KW-0418">Kinase</keyword>
<dbReference type="KEGG" id="mfn:Ga0123462_1771"/>
<evidence type="ECO:0000313" key="14">
    <source>
        <dbReference type="Proteomes" id="UP000231637"/>
    </source>
</evidence>
<feature type="domain" description="Histidine kinase" evidence="9">
    <location>
        <begin position="797"/>
        <end position="1021"/>
    </location>
</feature>
<feature type="transmembrane region" description="Helical" evidence="7">
    <location>
        <begin position="332"/>
        <end position="355"/>
    </location>
</feature>
<keyword evidence="8" id="KW-0732">Signal</keyword>
<evidence type="ECO:0000259" key="9">
    <source>
        <dbReference type="PROSITE" id="PS50109"/>
    </source>
</evidence>
<dbReference type="SUPFAM" id="SSF47384">
    <property type="entry name" value="Homodimeric domain of signal transducing histidine kinase"/>
    <property type="match status" value="1"/>
</dbReference>
<dbReference type="InterPro" id="IPR035965">
    <property type="entry name" value="PAS-like_dom_sf"/>
</dbReference>
<dbReference type="SUPFAM" id="SSF52172">
    <property type="entry name" value="CheY-like"/>
    <property type="match status" value="1"/>
</dbReference>
<dbReference type="PROSITE" id="PS50110">
    <property type="entry name" value="RESPONSE_REGULATORY"/>
    <property type="match status" value="1"/>
</dbReference>
<feature type="domain" description="PAC" evidence="12">
    <location>
        <begin position="730"/>
        <end position="784"/>
    </location>
</feature>
<dbReference type="Pfam" id="PF02518">
    <property type="entry name" value="HATPase_c"/>
    <property type="match status" value="1"/>
</dbReference>
<feature type="domain" description="PAC" evidence="12">
    <location>
        <begin position="447"/>
        <end position="499"/>
    </location>
</feature>
<name>A0A2K8L5M8_9PROT</name>
<dbReference type="AlphaFoldDB" id="A0A2K8L5M8"/>
<feature type="domain" description="PAS" evidence="11">
    <location>
        <begin position="660"/>
        <end position="729"/>
    </location>
</feature>
<evidence type="ECO:0000259" key="12">
    <source>
        <dbReference type="PROSITE" id="PS50113"/>
    </source>
</evidence>
<dbReference type="Pfam" id="PF13426">
    <property type="entry name" value="PAS_9"/>
    <property type="match status" value="1"/>
</dbReference>
<evidence type="ECO:0000256" key="6">
    <source>
        <dbReference type="PROSITE-ProRule" id="PRU00169"/>
    </source>
</evidence>
<dbReference type="SUPFAM" id="SSF55785">
    <property type="entry name" value="PYP-like sensor domain (PAS domain)"/>
    <property type="match status" value="2"/>
</dbReference>
<evidence type="ECO:0000256" key="5">
    <source>
        <dbReference type="ARBA" id="ARBA00022777"/>
    </source>
</evidence>
<keyword evidence="7" id="KW-0812">Transmembrane</keyword>
<organism evidence="13 14">
    <name type="scientific">Mariprofundus ferrinatatus</name>
    <dbReference type="NCBI Taxonomy" id="1921087"/>
    <lineage>
        <taxon>Bacteria</taxon>
        <taxon>Pseudomonadati</taxon>
        <taxon>Pseudomonadota</taxon>
        <taxon>Candidatius Mariprofundia</taxon>
        <taxon>Mariprofundales</taxon>
        <taxon>Mariprofundaceae</taxon>
        <taxon>Mariprofundus</taxon>
    </lineage>
</organism>
<dbReference type="SMART" id="SM00388">
    <property type="entry name" value="HisKA"/>
    <property type="match status" value="1"/>
</dbReference>
<dbReference type="Proteomes" id="UP000231637">
    <property type="component" value="Chromosome"/>
</dbReference>
<dbReference type="InterPro" id="IPR029016">
    <property type="entry name" value="GAF-like_dom_sf"/>
</dbReference>
<dbReference type="CDD" id="cd00130">
    <property type="entry name" value="PAS"/>
    <property type="match status" value="2"/>
</dbReference>
<dbReference type="SMART" id="SM00065">
    <property type="entry name" value="GAF"/>
    <property type="match status" value="1"/>
</dbReference>
<feature type="domain" description="PAS" evidence="11">
    <location>
        <begin position="369"/>
        <end position="444"/>
    </location>
</feature>
<dbReference type="SUPFAM" id="SSF55874">
    <property type="entry name" value="ATPase domain of HSP90 chaperone/DNA topoisomerase II/histidine kinase"/>
    <property type="match status" value="1"/>
</dbReference>
<dbReference type="SMART" id="SM00448">
    <property type="entry name" value="REC"/>
    <property type="match status" value="1"/>
</dbReference>
<dbReference type="InterPro" id="IPR003018">
    <property type="entry name" value="GAF"/>
</dbReference>
<dbReference type="PROSITE" id="PS50109">
    <property type="entry name" value="HIS_KIN"/>
    <property type="match status" value="1"/>
</dbReference>
<dbReference type="GO" id="GO:0000155">
    <property type="term" value="F:phosphorelay sensor kinase activity"/>
    <property type="evidence" value="ECO:0007669"/>
    <property type="project" value="InterPro"/>
</dbReference>
<sequence>MGMVKTLHPIRSLFALFSLIFLGASSTGAAEQIELQLKWRHAFQFAGFYMAIEKGYYRDEGLNVKLLEGGPGNNPIEHVLKGEGRYGITDTGVLMARSAGKPVKTLAAFFQHSPLALAVLADSGIHTFAELKGRRAMMQSGHMDAVILAAMKKAGLGPGDIIRQDTSFNLQDLINHNTDAFSVYTTDQPHQLDEMGIPHRLLDPRDLDIDFYGDILVTSEAEVAKHPKRVDAMIRASMNGWRYALDHMDEAIELIIQKYNSQSLSRHQLYHEAVKTSELILKDVVALGYMSEERWQKIAATYRGLGLIPADFQLDGMLYEPETDLKTIIRHYAWQLTVFALLALLAIFALQTVLLRRMVKARTEALKRSESHFRTLVENVPGVTYRCACDECWTMDYINDSIALLSGYPASDFLGNRVRSFASIIHPDDTESVSAQVIQAVKGGNHYNLEYRIICRDGAVRWVHERGKPVYSQNGSVAWLEGNIFDISEKKQTEQLMQSTTRILEMIVGDKKLLHILEEIVNSYEAIYPNMKASILRLRDGKLYTGAAPSLPDAYTQAVEGLEIGESVGSCGTAAFLKKRVIVDDIEHDPLWAPYVELALSHHLRACWSEPVFDSKGEVLGTFAMYYDHPASPSKSEIEAITNAAKLCALAIERSIDMERLQKLSSAIEQASEVVTITNRDGKIEYVNPAFTRITGFSSEEALGKTPGLFRADGYVDQIDEIREVIHQGNIWQGKIIEKKKDGSTYPAMLTLSPIRDGDGTITHFVGVHEDISKIQALEEQFYQAQKMESIGTLVGGIAHDFNNMLAGITGNVYLIGKATEGQPKVAEKLENVQKLIGRAAEMIKQLLTFAKKDVVQKRTVLLTPFLNETYKLHKVSIPEDVDLTLEISENMKVSADITQLQQVLLNLMNNARDAVEDVKQPVIHIRLNRFLPDSAFLAQHESAKNIPYAHLTIKDNGYGIAEEHLSSIFDPFFTTKGVGKGTGLGLSMVFGAIHSHGGIIEVKSKVGRGTTFHIYLPIIKADPEEHSATETLSRSSAGETILLVDDEPSVLEVIGEVLEQLGYRVEKAENGIEALDLFNSKQGGIDLILTDVVMPKMGGLELAGRLRKQDAFIPIIFATGYDKRQEIERDNRLQGTVILNKPYSVELLDHTLATMLDRKGPL</sequence>
<comment type="catalytic activity">
    <reaction evidence="1">
        <text>ATP + protein L-histidine = ADP + protein N-phospho-L-histidine.</text>
        <dbReference type="EC" id="2.7.13.3"/>
    </reaction>
</comment>
<feature type="signal peptide" evidence="8">
    <location>
        <begin position="1"/>
        <end position="29"/>
    </location>
</feature>
<dbReference type="EMBL" id="CP018800">
    <property type="protein sequence ID" value="ATX82618.1"/>
    <property type="molecule type" value="Genomic_DNA"/>
</dbReference>
<dbReference type="SUPFAM" id="SSF53850">
    <property type="entry name" value="Periplasmic binding protein-like II"/>
    <property type="match status" value="1"/>
</dbReference>
<dbReference type="InterPro" id="IPR000014">
    <property type="entry name" value="PAS"/>
</dbReference>
<dbReference type="InterPro" id="IPR004358">
    <property type="entry name" value="Sig_transdc_His_kin-like_C"/>
</dbReference>
<evidence type="ECO:0000259" key="11">
    <source>
        <dbReference type="PROSITE" id="PS50112"/>
    </source>
</evidence>
<dbReference type="InterPro" id="IPR001789">
    <property type="entry name" value="Sig_transdc_resp-reg_receiver"/>
</dbReference>
<dbReference type="CDD" id="cd00156">
    <property type="entry name" value="REC"/>
    <property type="match status" value="1"/>
</dbReference>
<dbReference type="SUPFAM" id="SSF55781">
    <property type="entry name" value="GAF domain-like"/>
    <property type="match status" value="1"/>
</dbReference>
<dbReference type="Pfam" id="PF09084">
    <property type="entry name" value="NMT1"/>
    <property type="match status" value="1"/>
</dbReference>
<dbReference type="Pfam" id="PF08447">
    <property type="entry name" value="PAS_3"/>
    <property type="match status" value="1"/>
</dbReference>
<evidence type="ECO:0000256" key="3">
    <source>
        <dbReference type="ARBA" id="ARBA00022553"/>
    </source>
</evidence>
<dbReference type="PROSITE" id="PS50113">
    <property type="entry name" value="PAC"/>
    <property type="match status" value="2"/>
</dbReference>
<dbReference type="InterPro" id="IPR011006">
    <property type="entry name" value="CheY-like_superfamily"/>
</dbReference>
<keyword evidence="4" id="KW-0808">Transferase</keyword>
<evidence type="ECO:0000256" key="2">
    <source>
        <dbReference type="ARBA" id="ARBA00012438"/>
    </source>
</evidence>
<dbReference type="PRINTS" id="PR00344">
    <property type="entry name" value="BCTRLSENSOR"/>
</dbReference>
<reference evidence="13 14" key="1">
    <citation type="submission" date="2016-12" db="EMBL/GenBank/DDBJ databases">
        <title>Isolation and genomic insights into novel planktonic Zetaproteobacteria from stratified waters of the Chesapeake Bay.</title>
        <authorList>
            <person name="McAllister S.M."/>
            <person name="Kato S."/>
            <person name="Chan C.S."/>
            <person name="Chiu B.K."/>
            <person name="Field E.K."/>
        </authorList>
    </citation>
    <scope>NUCLEOTIDE SEQUENCE [LARGE SCALE GENOMIC DNA]</scope>
    <source>
        <strain evidence="13 14">CP-8</strain>
    </source>
</reference>
<dbReference type="RefSeq" id="WP_100265943.1">
    <property type="nucleotide sequence ID" value="NZ_CP018800.1"/>
</dbReference>
<dbReference type="InterPro" id="IPR015168">
    <property type="entry name" value="SsuA/THI5"/>
</dbReference>
<dbReference type="InterPro" id="IPR003594">
    <property type="entry name" value="HATPase_dom"/>
</dbReference>
<proteinExistence type="predicted"/>